<protein>
    <submittedName>
        <fullName evidence="1">Uncharacterized protein</fullName>
    </submittedName>
</protein>
<keyword evidence="2" id="KW-1185">Reference proteome</keyword>
<dbReference type="Proteomes" id="UP000253034">
    <property type="component" value="Unassembled WGS sequence"/>
</dbReference>
<sequence>MSMNMNIIFINPNEEEDAEKYLPKVLAQSVISKIMRDAFEISDTYAPTTHTA</sequence>
<evidence type="ECO:0000313" key="1">
    <source>
        <dbReference type="EMBL" id="RCX07875.1"/>
    </source>
</evidence>
<accession>A0A369AFI6</accession>
<gene>
    <name evidence="1" type="ORF">DFR58_1489</name>
</gene>
<name>A0A369AFI6_9FIRM</name>
<organism evidence="1 2">
    <name type="scientific">Anaerobacterium chartisolvens</name>
    <dbReference type="NCBI Taxonomy" id="1297424"/>
    <lineage>
        <taxon>Bacteria</taxon>
        <taxon>Bacillati</taxon>
        <taxon>Bacillota</taxon>
        <taxon>Clostridia</taxon>
        <taxon>Eubacteriales</taxon>
        <taxon>Oscillospiraceae</taxon>
        <taxon>Anaerobacterium</taxon>
    </lineage>
</organism>
<evidence type="ECO:0000313" key="2">
    <source>
        <dbReference type="Proteomes" id="UP000253034"/>
    </source>
</evidence>
<comment type="caution">
    <text evidence="1">The sequence shown here is derived from an EMBL/GenBank/DDBJ whole genome shotgun (WGS) entry which is preliminary data.</text>
</comment>
<dbReference type="RefSeq" id="WP_170138276.1">
    <property type="nucleotide sequence ID" value="NZ_QPJT01000048.1"/>
</dbReference>
<dbReference type="AlphaFoldDB" id="A0A369AFI6"/>
<dbReference type="EMBL" id="QPJT01000048">
    <property type="protein sequence ID" value="RCX07875.1"/>
    <property type="molecule type" value="Genomic_DNA"/>
</dbReference>
<reference evidence="1 2" key="1">
    <citation type="submission" date="2018-07" db="EMBL/GenBank/DDBJ databases">
        <title>Genomic Encyclopedia of Type Strains, Phase IV (KMG-IV): sequencing the most valuable type-strain genomes for metagenomic binning, comparative biology and taxonomic classification.</title>
        <authorList>
            <person name="Goeker M."/>
        </authorList>
    </citation>
    <scope>NUCLEOTIDE SEQUENCE [LARGE SCALE GENOMIC DNA]</scope>
    <source>
        <strain evidence="1 2">DSM 27016</strain>
    </source>
</reference>
<proteinExistence type="predicted"/>